<dbReference type="GO" id="GO:0016024">
    <property type="term" value="P:CDP-diacylglycerol biosynthetic process"/>
    <property type="evidence" value="ECO:0007669"/>
    <property type="project" value="TreeGrafter"/>
</dbReference>
<keyword evidence="9" id="KW-0444">Lipid biosynthesis</keyword>
<comment type="subcellular location">
    <subcellularLocation>
        <location evidence="2">Cell membrane</location>
        <topology evidence="2">Multi-pass membrane protein</topology>
    </subcellularLocation>
</comment>
<dbReference type="EMBL" id="DSUT01000036">
    <property type="protein sequence ID" value="HGK27700.1"/>
    <property type="molecule type" value="Genomic_DNA"/>
</dbReference>
<comment type="caution">
    <text evidence="25">The sequence shown here is derived from an EMBL/GenBank/DDBJ whole genome shotgun (WGS) entry which is preliminary data.</text>
</comment>
<evidence type="ECO:0000256" key="2">
    <source>
        <dbReference type="ARBA" id="ARBA00004651"/>
    </source>
</evidence>
<evidence type="ECO:0000256" key="19">
    <source>
        <dbReference type="ARBA" id="ARBA00031825"/>
    </source>
</evidence>
<feature type="transmembrane region" description="Helical" evidence="24">
    <location>
        <begin position="105"/>
        <end position="124"/>
    </location>
</feature>
<evidence type="ECO:0000256" key="15">
    <source>
        <dbReference type="ARBA" id="ARBA00023136"/>
    </source>
</evidence>
<keyword evidence="12 25" id="KW-0548">Nucleotidyltransferase</keyword>
<evidence type="ECO:0000256" key="23">
    <source>
        <dbReference type="ARBA" id="ARBA00033406"/>
    </source>
</evidence>
<keyword evidence="13 24" id="KW-1133">Transmembrane helix</keyword>
<evidence type="ECO:0000256" key="11">
    <source>
        <dbReference type="ARBA" id="ARBA00022692"/>
    </source>
</evidence>
<dbReference type="PANTHER" id="PTHR46382:SF1">
    <property type="entry name" value="PHOSPHATIDATE CYTIDYLYLTRANSFERASE"/>
    <property type="match status" value="1"/>
</dbReference>
<keyword evidence="14" id="KW-0443">Lipid metabolism</keyword>
<gene>
    <name evidence="25" type="ORF">ENS41_01955</name>
</gene>
<protein>
    <recommendedName>
        <fullName evidence="7">Phosphatidate cytidylyltransferase</fullName>
        <ecNumber evidence="6">2.7.7.41</ecNumber>
    </recommendedName>
    <alternativeName>
        <fullName evidence="20">CDP-DAG synthase</fullName>
    </alternativeName>
    <alternativeName>
        <fullName evidence="22">CDP-DG synthase</fullName>
    </alternativeName>
    <alternativeName>
        <fullName evidence="18">CDP-diacylglycerol synthase</fullName>
    </alternativeName>
    <alternativeName>
        <fullName evidence="21">CDP-diglyceride pyrophosphorylase</fullName>
    </alternativeName>
    <alternativeName>
        <fullName evidence="23">CDP-diglyceride synthase</fullName>
    </alternativeName>
    <alternativeName>
        <fullName evidence="19">CTP:phosphatidate cytidylyltransferase</fullName>
    </alternativeName>
</protein>
<sequence length="266" mass="28644">MSRRIVNRLLVGAGLLAAVSVVVLLGPGTAVAALVALWSVLATLEFTNILARAEIRLNRLLLCVLNVITVAAAYFNRLPGFLVAPLAVTFLAGITHKPPRPRTPVYSSFTVLYLGFLPAHLVMLRNAADGLAPWVTFFPLVLTWTNDTAAYFIGRLFGRHPLAPNISPNKTLEGLFAGLTTSAILAALWLSRLEPFSSRPVWWLAVTGLGLGALAHAGDLFESLFKRAVGIKDSSGVLGEHGGFLDRADSLLFVVPGFYYLLLAVR</sequence>
<keyword evidence="16" id="KW-0594">Phospholipid biosynthesis</keyword>
<evidence type="ECO:0000256" key="20">
    <source>
        <dbReference type="ARBA" id="ARBA00032253"/>
    </source>
</evidence>
<feature type="transmembrane region" description="Helical" evidence="24">
    <location>
        <begin position="200"/>
        <end position="218"/>
    </location>
</feature>
<comment type="similarity">
    <text evidence="5">Belongs to the CDS family.</text>
</comment>
<evidence type="ECO:0000256" key="9">
    <source>
        <dbReference type="ARBA" id="ARBA00022516"/>
    </source>
</evidence>
<evidence type="ECO:0000256" key="5">
    <source>
        <dbReference type="ARBA" id="ARBA00010185"/>
    </source>
</evidence>
<dbReference type="Pfam" id="PF01148">
    <property type="entry name" value="CTP_transf_1"/>
    <property type="match status" value="1"/>
</dbReference>
<evidence type="ECO:0000256" key="1">
    <source>
        <dbReference type="ARBA" id="ARBA00001698"/>
    </source>
</evidence>
<evidence type="ECO:0000256" key="18">
    <source>
        <dbReference type="ARBA" id="ARBA00029893"/>
    </source>
</evidence>
<dbReference type="GO" id="GO:0004605">
    <property type="term" value="F:phosphatidate cytidylyltransferase activity"/>
    <property type="evidence" value="ECO:0007669"/>
    <property type="project" value="UniProtKB-EC"/>
</dbReference>
<evidence type="ECO:0000313" key="25">
    <source>
        <dbReference type="EMBL" id="HGK27700.1"/>
    </source>
</evidence>
<feature type="transmembrane region" description="Helical" evidence="24">
    <location>
        <begin position="131"/>
        <end position="154"/>
    </location>
</feature>
<comment type="pathway">
    <text evidence="3">Phospholipid metabolism; CDP-diacylglycerol biosynthesis; CDP-diacylglycerol from sn-glycerol 3-phosphate: step 3/3.</text>
</comment>
<feature type="transmembrane region" description="Helical" evidence="24">
    <location>
        <begin position="174"/>
        <end position="193"/>
    </location>
</feature>
<dbReference type="GO" id="GO:0005886">
    <property type="term" value="C:plasma membrane"/>
    <property type="evidence" value="ECO:0007669"/>
    <property type="project" value="UniProtKB-SubCell"/>
</dbReference>
<proteinExistence type="inferred from homology"/>
<evidence type="ECO:0000256" key="17">
    <source>
        <dbReference type="ARBA" id="ARBA00023264"/>
    </source>
</evidence>
<feature type="transmembrane region" description="Helical" evidence="24">
    <location>
        <begin position="82"/>
        <end position="99"/>
    </location>
</feature>
<organism evidence="25">
    <name type="scientific">candidate division WOR-3 bacterium</name>
    <dbReference type="NCBI Taxonomy" id="2052148"/>
    <lineage>
        <taxon>Bacteria</taxon>
        <taxon>Bacteria division WOR-3</taxon>
    </lineage>
</organism>
<evidence type="ECO:0000256" key="14">
    <source>
        <dbReference type="ARBA" id="ARBA00023098"/>
    </source>
</evidence>
<comment type="pathway">
    <text evidence="4">Lipid metabolism.</text>
</comment>
<keyword evidence="17" id="KW-1208">Phospholipid metabolism</keyword>
<evidence type="ECO:0000256" key="16">
    <source>
        <dbReference type="ARBA" id="ARBA00023209"/>
    </source>
</evidence>
<dbReference type="PANTHER" id="PTHR46382">
    <property type="entry name" value="PHOSPHATIDATE CYTIDYLYLTRANSFERASE"/>
    <property type="match status" value="1"/>
</dbReference>
<evidence type="ECO:0000256" key="12">
    <source>
        <dbReference type="ARBA" id="ARBA00022695"/>
    </source>
</evidence>
<keyword evidence="15 24" id="KW-0472">Membrane</keyword>
<name>A0A7C4GFS9_UNCW3</name>
<evidence type="ECO:0000256" key="8">
    <source>
        <dbReference type="ARBA" id="ARBA00022475"/>
    </source>
</evidence>
<evidence type="ECO:0000256" key="4">
    <source>
        <dbReference type="ARBA" id="ARBA00005189"/>
    </source>
</evidence>
<comment type="catalytic activity">
    <reaction evidence="1">
        <text>a 1,2-diacyl-sn-glycero-3-phosphate + CTP + H(+) = a CDP-1,2-diacyl-sn-glycerol + diphosphate</text>
        <dbReference type="Rhea" id="RHEA:16229"/>
        <dbReference type="ChEBI" id="CHEBI:15378"/>
        <dbReference type="ChEBI" id="CHEBI:33019"/>
        <dbReference type="ChEBI" id="CHEBI:37563"/>
        <dbReference type="ChEBI" id="CHEBI:58332"/>
        <dbReference type="ChEBI" id="CHEBI:58608"/>
        <dbReference type="EC" id="2.7.7.41"/>
    </reaction>
</comment>
<evidence type="ECO:0000256" key="6">
    <source>
        <dbReference type="ARBA" id="ARBA00012487"/>
    </source>
</evidence>
<evidence type="ECO:0000256" key="22">
    <source>
        <dbReference type="ARBA" id="ARBA00032743"/>
    </source>
</evidence>
<dbReference type="AlphaFoldDB" id="A0A7C4GFS9"/>
<keyword evidence="10 25" id="KW-0808">Transferase</keyword>
<dbReference type="EC" id="2.7.7.41" evidence="6"/>
<evidence type="ECO:0000256" key="7">
    <source>
        <dbReference type="ARBA" id="ARBA00019373"/>
    </source>
</evidence>
<feature type="transmembrane region" description="Helical" evidence="24">
    <location>
        <begin position="248"/>
        <end position="265"/>
    </location>
</feature>
<evidence type="ECO:0000256" key="3">
    <source>
        <dbReference type="ARBA" id="ARBA00005119"/>
    </source>
</evidence>
<reference evidence="25" key="1">
    <citation type="journal article" date="2020" name="mSystems">
        <title>Genome- and Community-Level Interaction Insights into Carbon Utilization and Element Cycling Functions of Hydrothermarchaeota in Hydrothermal Sediment.</title>
        <authorList>
            <person name="Zhou Z."/>
            <person name="Liu Y."/>
            <person name="Xu W."/>
            <person name="Pan J."/>
            <person name="Luo Z.H."/>
            <person name="Li M."/>
        </authorList>
    </citation>
    <scope>NUCLEOTIDE SEQUENCE [LARGE SCALE GENOMIC DNA]</scope>
    <source>
        <strain evidence="25">SpSt-488</strain>
    </source>
</reference>
<evidence type="ECO:0000256" key="24">
    <source>
        <dbReference type="SAM" id="Phobius"/>
    </source>
</evidence>
<evidence type="ECO:0000256" key="13">
    <source>
        <dbReference type="ARBA" id="ARBA00022989"/>
    </source>
</evidence>
<keyword evidence="8" id="KW-1003">Cell membrane</keyword>
<evidence type="ECO:0000256" key="21">
    <source>
        <dbReference type="ARBA" id="ARBA00032396"/>
    </source>
</evidence>
<accession>A0A7C4GFS9</accession>
<keyword evidence="11 24" id="KW-0812">Transmembrane</keyword>
<evidence type="ECO:0000256" key="10">
    <source>
        <dbReference type="ARBA" id="ARBA00022679"/>
    </source>
</evidence>